<dbReference type="PANTHER" id="PTHR45138:SF9">
    <property type="entry name" value="DIGUANYLATE CYCLASE DGCM-RELATED"/>
    <property type="match status" value="1"/>
</dbReference>
<reference evidence="3" key="1">
    <citation type="journal article" date="2020" name="mSystems">
        <title>Genome- and Community-Level Interaction Insights into Carbon Utilization and Element Cycling Functions of Hydrothermarchaeota in Hydrothermal Sediment.</title>
        <authorList>
            <person name="Zhou Z."/>
            <person name="Liu Y."/>
            <person name="Xu W."/>
            <person name="Pan J."/>
            <person name="Luo Z.H."/>
            <person name="Li M."/>
        </authorList>
    </citation>
    <scope>NUCLEOTIDE SEQUENCE [LARGE SCALE GENOMIC DNA]</scope>
    <source>
        <strain evidence="3">SpSt-524</strain>
    </source>
</reference>
<keyword evidence="1" id="KW-1133">Transmembrane helix</keyword>
<dbReference type="EMBL" id="DSWI01000008">
    <property type="protein sequence ID" value="HFG19463.1"/>
    <property type="molecule type" value="Genomic_DNA"/>
</dbReference>
<dbReference type="AlphaFoldDB" id="A0A7C3HV73"/>
<sequence length="351" mass="40192">MQGQPLTVAKAGRRAAYFWTVVLAIPVLFLIWLMRPEEGFIRWLYPAFILVCLVWAWRLYQGAHLGRIERETIATVTLFFTIKLAYYLFWGDLEQNWVEIEGTYWVMAFIMILLYIVFDARKGLTYSLALAAITLILGLLRLGGEVAQDLYKTEFLAFVRSEMRLFAMAGLLYALAIVKDQLVLANRQVEEMHALARTDPLTGLPNRLALSELLEEASQHTHGLYLVLLDIDRFKQINDRFGHAAGDEVLREVARRLRVSMRKEDVLGRWGGEEFMILMRGENQQDVLAAVERLREDISFWPFKLVGPVSASFGVAEGHIGDSIHALVERADRALYEAKRLGRNRVEMSLV</sequence>
<proteinExistence type="predicted"/>
<dbReference type="NCBIfam" id="TIGR00254">
    <property type="entry name" value="GGDEF"/>
    <property type="match status" value="1"/>
</dbReference>
<protein>
    <submittedName>
        <fullName evidence="3">GGDEF domain-containing protein</fullName>
    </submittedName>
</protein>
<keyword evidence="1" id="KW-0812">Transmembrane</keyword>
<name>A0A7C3HV73_MEIRU</name>
<dbReference type="Pfam" id="PF00990">
    <property type="entry name" value="GGDEF"/>
    <property type="match status" value="1"/>
</dbReference>
<feature type="transmembrane region" description="Helical" evidence="1">
    <location>
        <begin position="16"/>
        <end position="34"/>
    </location>
</feature>
<dbReference type="InterPro" id="IPR029787">
    <property type="entry name" value="Nucleotide_cyclase"/>
</dbReference>
<feature type="transmembrane region" description="Helical" evidence="1">
    <location>
        <begin position="102"/>
        <end position="118"/>
    </location>
</feature>
<feature type="transmembrane region" description="Helical" evidence="1">
    <location>
        <begin position="155"/>
        <end position="178"/>
    </location>
</feature>
<dbReference type="SUPFAM" id="SSF55073">
    <property type="entry name" value="Nucleotide cyclase"/>
    <property type="match status" value="1"/>
</dbReference>
<dbReference type="GO" id="GO:0052621">
    <property type="term" value="F:diguanylate cyclase activity"/>
    <property type="evidence" value="ECO:0007669"/>
    <property type="project" value="TreeGrafter"/>
</dbReference>
<dbReference type="PROSITE" id="PS50887">
    <property type="entry name" value="GGDEF"/>
    <property type="match status" value="1"/>
</dbReference>
<dbReference type="Gene3D" id="3.30.70.270">
    <property type="match status" value="1"/>
</dbReference>
<accession>A0A7C3HV73</accession>
<dbReference type="InterPro" id="IPR000160">
    <property type="entry name" value="GGDEF_dom"/>
</dbReference>
<feature type="transmembrane region" description="Helical" evidence="1">
    <location>
        <begin position="72"/>
        <end position="90"/>
    </location>
</feature>
<evidence type="ECO:0000313" key="3">
    <source>
        <dbReference type="EMBL" id="HFG19463.1"/>
    </source>
</evidence>
<keyword evidence="1" id="KW-0472">Membrane</keyword>
<evidence type="ECO:0000259" key="2">
    <source>
        <dbReference type="PROSITE" id="PS50887"/>
    </source>
</evidence>
<evidence type="ECO:0000256" key="1">
    <source>
        <dbReference type="SAM" id="Phobius"/>
    </source>
</evidence>
<feature type="domain" description="GGDEF" evidence="2">
    <location>
        <begin position="222"/>
        <end position="351"/>
    </location>
</feature>
<dbReference type="CDD" id="cd01949">
    <property type="entry name" value="GGDEF"/>
    <property type="match status" value="1"/>
</dbReference>
<dbReference type="PANTHER" id="PTHR45138">
    <property type="entry name" value="REGULATORY COMPONENTS OF SENSORY TRANSDUCTION SYSTEM"/>
    <property type="match status" value="1"/>
</dbReference>
<dbReference type="InterPro" id="IPR050469">
    <property type="entry name" value="Diguanylate_Cyclase"/>
</dbReference>
<dbReference type="InterPro" id="IPR043128">
    <property type="entry name" value="Rev_trsase/Diguanyl_cyclase"/>
</dbReference>
<feature type="transmembrane region" description="Helical" evidence="1">
    <location>
        <begin position="40"/>
        <end position="60"/>
    </location>
</feature>
<gene>
    <name evidence="3" type="ORF">ENS82_01920</name>
</gene>
<comment type="caution">
    <text evidence="3">The sequence shown here is derived from an EMBL/GenBank/DDBJ whole genome shotgun (WGS) entry which is preliminary data.</text>
</comment>
<feature type="transmembrane region" description="Helical" evidence="1">
    <location>
        <begin position="125"/>
        <end position="143"/>
    </location>
</feature>
<organism evidence="3">
    <name type="scientific">Meiothermus ruber</name>
    <dbReference type="NCBI Taxonomy" id="277"/>
    <lineage>
        <taxon>Bacteria</taxon>
        <taxon>Thermotogati</taxon>
        <taxon>Deinococcota</taxon>
        <taxon>Deinococci</taxon>
        <taxon>Thermales</taxon>
        <taxon>Thermaceae</taxon>
        <taxon>Meiothermus</taxon>
    </lineage>
</organism>
<dbReference type="SMART" id="SM00267">
    <property type="entry name" value="GGDEF"/>
    <property type="match status" value="1"/>
</dbReference>
<dbReference type="FunFam" id="3.30.70.270:FF:000001">
    <property type="entry name" value="Diguanylate cyclase domain protein"/>
    <property type="match status" value="1"/>
</dbReference>